<organism evidence="1 2">
    <name type="scientific">Planococcus shenhongbingii</name>
    <dbReference type="NCBI Taxonomy" id="3058398"/>
    <lineage>
        <taxon>Bacteria</taxon>
        <taxon>Bacillati</taxon>
        <taxon>Bacillota</taxon>
        <taxon>Bacilli</taxon>
        <taxon>Bacillales</taxon>
        <taxon>Caryophanaceae</taxon>
        <taxon>Planococcus</taxon>
    </lineage>
</organism>
<dbReference type="RefSeq" id="WP_301855118.1">
    <property type="nucleotide sequence ID" value="NZ_JAUJWU010000001.1"/>
</dbReference>
<sequence>MKKEEDKLIAKQQSVKKEAAAIDKKLEDKKSALSAVDADIASRQDELGRLEQVIKKKKEEPISLYSGQYIVGRDIAEGRYQATNIGDGSNFVVYSSSGDLKVNTILGGGNVGYGDYIFFAVEGDLIETSAQVKLIPVE</sequence>
<dbReference type="EMBL" id="JAUJWU010000001">
    <property type="protein sequence ID" value="MDN7244657.1"/>
    <property type="molecule type" value="Genomic_DNA"/>
</dbReference>
<keyword evidence="2" id="KW-1185">Reference proteome</keyword>
<accession>A0ABT8NAG5</accession>
<reference evidence="1 2" key="1">
    <citation type="submission" date="2023-07" db="EMBL/GenBank/DDBJ databases">
        <title>Novel species in genus Planococcus.</title>
        <authorList>
            <person name="Ning S."/>
        </authorList>
    </citation>
    <scope>NUCLEOTIDE SEQUENCE [LARGE SCALE GENOMIC DNA]</scope>
    <source>
        <strain evidence="1 2">N017</strain>
    </source>
</reference>
<evidence type="ECO:0000313" key="1">
    <source>
        <dbReference type="EMBL" id="MDN7244657.1"/>
    </source>
</evidence>
<name>A0ABT8NAG5_9BACL</name>
<evidence type="ECO:0000313" key="2">
    <source>
        <dbReference type="Proteomes" id="UP001172142"/>
    </source>
</evidence>
<gene>
    <name evidence="1" type="ORF">QWY13_04045</name>
</gene>
<dbReference type="Proteomes" id="UP001172142">
    <property type="component" value="Unassembled WGS sequence"/>
</dbReference>
<protein>
    <submittedName>
        <fullName evidence="1">Uncharacterized protein</fullName>
    </submittedName>
</protein>
<proteinExistence type="predicted"/>
<comment type="caution">
    <text evidence="1">The sequence shown here is derived from an EMBL/GenBank/DDBJ whole genome shotgun (WGS) entry which is preliminary data.</text>
</comment>